<evidence type="ECO:0000313" key="2">
    <source>
        <dbReference type="EMBL" id="ABK15930.1"/>
    </source>
</evidence>
<dbReference type="SUPFAM" id="SSF55469">
    <property type="entry name" value="FMN-dependent nitroreductase-like"/>
    <property type="match status" value="1"/>
</dbReference>
<dbReference type="EMBL" id="CP000478">
    <property type="protein sequence ID" value="ABK15930.1"/>
    <property type="molecule type" value="Genomic_DNA"/>
</dbReference>
<dbReference type="PANTHER" id="PTHR43745">
    <property type="entry name" value="NITROREDUCTASE MJ1384-RELATED"/>
    <property type="match status" value="1"/>
</dbReference>
<proteinExistence type="predicted"/>
<feature type="domain" description="Nitroreductase" evidence="1">
    <location>
        <begin position="27"/>
        <end position="202"/>
    </location>
</feature>
<dbReference type="GO" id="GO:0016491">
    <property type="term" value="F:oxidoreductase activity"/>
    <property type="evidence" value="ECO:0007669"/>
    <property type="project" value="InterPro"/>
</dbReference>
<sequence length="202" mass="22211">MAEKKMQPIKLSHPRTRGSVSIEEALLKRRSVRSYTGVPLSIEDLSQLLWAAQGMSHPRGYRTAPSAGALYPLELLVAAGRVGALSPGVYRYDPHRHEIVLHREGDRRANLRRASLDQSAVGNAPAVLIFCAVYERTTRKYGERGVRYAMMEAGHAAQNVHLQVVSLGLGTVLIGAFRDDQVKSVLELGGNEEPLYLMPVGK</sequence>
<dbReference type="KEGG" id="sfu:Sfum_0229"/>
<dbReference type="RefSeq" id="WP_011697103.1">
    <property type="nucleotide sequence ID" value="NC_008554.1"/>
</dbReference>
<dbReference type="InterPro" id="IPR052544">
    <property type="entry name" value="Bacteriocin_Proc_Enz"/>
</dbReference>
<keyword evidence="3" id="KW-1185">Reference proteome</keyword>
<dbReference type="STRING" id="335543.Sfum_0229"/>
<dbReference type="eggNOG" id="COG0778">
    <property type="taxonomic scope" value="Bacteria"/>
</dbReference>
<dbReference type="HOGENOM" id="CLU_059362_3_1_7"/>
<dbReference type="InterPro" id="IPR029479">
    <property type="entry name" value="Nitroreductase"/>
</dbReference>
<protein>
    <submittedName>
        <fullName evidence="2">Nitroreductase</fullName>
    </submittedName>
</protein>
<dbReference type="Pfam" id="PF00881">
    <property type="entry name" value="Nitroreductase"/>
    <property type="match status" value="1"/>
</dbReference>
<accession>A0LES8</accession>
<dbReference type="PANTHER" id="PTHR43745:SF2">
    <property type="entry name" value="NITROREDUCTASE MJ1384-RELATED"/>
    <property type="match status" value="1"/>
</dbReference>
<organism evidence="2 3">
    <name type="scientific">Syntrophobacter fumaroxidans (strain DSM 10017 / MPOB)</name>
    <dbReference type="NCBI Taxonomy" id="335543"/>
    <lineage>
        <taxon>Bacteria</taxon>
        <taxon>Pseudomonadati</taxon>
        <taxon>Thermodesulfobacteriota</taxon>
        <taxon>Syntrophobacteria</taxon>
        <taxon>Syntrophobacterales</taxon>
        <taxon>Syntrophobacteraceae</taxon>
        <taxon>Syntrophobacter</taxon>
    </lineage>
</organism>
<evidence type="ECO:0000313" key="3">
    <source>
        <dbReference type="Proteomes" id="UP000001784"/>
    </source>
</evidence>
<dbReference type="InParanoid" id="A0LES8"/>
<reference evidence="2 3" key="1">
    <citation type="submission" date="2006-10" db="EMBL/GenBank/DDBJ databases">
        <title>Complete sequence of Syntrophobacter fumaroxidans MPOB.</title>
        <authorList>
            <consortium name="US DOE Joint Genome Institute"/>
            <person name="Copeland A."/>
            <person name="Lucas S."/>
            <person name="Lapidus A."/>
            <person name="Barry K."/>
            <person name="Detter J.C."/>
            <person name="Glavina del Rio T."/>
            <person name="Hammon N."/>
            <person name="Israni S."/>
            <person name="Pitluck S."/>
            <person name="Goltsman E.G."/>
            <person name="Martinez M."/>
            <person name="Schmutz J."/>
            <person name="Larimer F."/>
            <person name="Land M."/>
            <person name="Hauser L."/>
            <person name="Kyrpides N."/>
            <person name="Kim E."/>
            <person name="Boone D.R."/>
            <person name="Brockman F."/>
            <person name="Culley D."/>
            <person name="Ferry J."/>
            <person name="Gunsalus R."/>
            <person name="McInerney M.J."/>
            <person name="Morrison M."/>
            <person name="Plugge C."/>
            <person name="Rohlin L."/>
            <person name="Scholten J."/>
            <person name="Sieber J."/>
            <person name="Stams A.J.M."/>
            <person name="Worm P."/>
            <person name="Henstra A.M."/>
            <person name="Richardson P."/>
        </authorList>
    </citation>
    <scope>NUCLEOTIDE SEQUENCE [LARGE SCALE GENOMIC DNA]</scope>
    <source>
        <strain evidence="3">DSM 10017 / MPOB</strain>
    </source>
</reference>
<dbReference type="NCBIfam" id="TIGR03605">
    <property type="entry name" value="antibiot_sagB"/>
    <property type="match status" value="1"/>
</dbReference>
<name>A0LES8_SYNFM</name>
<dbReference type="OrthoDB" id="9801593at2"/>
<dbReference type="InterPro" id="IPR020051">
    <property type="entry name" value="SagB-type_dehydrogenase"/>
</dbReference>
<dbReference type="Gene3D" id="3.40.109.10">
    <property type="entry name" value="NADH Oxidase"/>
    <property type="match status" value="1"/>
</dbReference>
<dbReference type="AlphaFoldDB" id="A0LES8"/>
<dbReference type="InterPro" id="IPR000415">
    <property type="entry name" value="Nitroreductase-like"/>
</dbReference>
<evidence type="ECO:0000259" key="1">
    <source>
        <dbReference type="Pfam" id="PF00881"/>
    </source>
</evidence>
<gene>
    <name evidence="2" type="ordered locus">Sfum_0229</name>
</gene>
<dbReference type="Proteomes" id="UP000001784">
    <property type="component" value="Chromosome"/>
</dbReference>
<dbReference type="CDD" id="cd02142">
    <property type="entry name" value="McbC_SagB-like_oxidoreductase"/>
    <property type="match status" value="1"/>
</dbReference>